<protein>
    <submittedName>
        <fullName evidence="2">Uncharacterized protein</fullName>
    </submittedName>
</protein>
<reference evidence="2 3" key="1">
    <citation type="journal article" date="2020" name="IScience">
        <title>Genome Sequencing of the Endangered Kingdonia uniflora (Circaeasteraceae, Ranunculales) Reveals Potential Mechanisms of Evolutionary Specialization.</title>
        <authorList>
            <person name="Sun Y."/>
            <person name="Deng T."/>
            <person name="Zhang A."/>
            <person name="Moore M.J."/>
            <person name="Landis J.B."/>
            <person name="Lin N."/>
            <person name="Zhang H."/>
            <person name="Zhang X."/>
            <person name="Huang J."/>
            <person name="Zhang X."/>
            <person name="Sun H."/>
            <person name="Wang H."/>
        </authorList>
    </citation>
    <scope>NUCLEOTIDE SEQUENCE [LARGE SCALE GENOMIC DNA]</scope>
    <source>
        <strain evidence="2">TB1705</strain>
        <tissue evidence="2">Leaf</tissue>
    </source>
</reference>
<dbReference type="Proteomes" id="UP000541444">
    <property type="component" value="Unassembled WGS sequence"/>
</dbReference>
<comment type="caution">
    <text evidence="2">The sequence shown here is derived from an EMBL/GenBank/DDBJ whole genome shotgun (WGS) entry which is preliminary data.</text>
</comment>
<accession>A0A7J7NLN8</accession>
<dbReference type="EMBL" id="JACGCM010000715">
    <property type="protein sequence ID" value="KAF6167920.1"/>
    <property type="molecule type" value="Genomic_DNA"/>
</dbReference>
<keyword evidence="3" id="KW-1185">Reference proteome</keyword>
<dbReference type="OrthoDB" id="8062037at2759"/>
<feature type="compositionally biased region" description="Polar residues" evidence="1">
    <location>
        <begin position="94"/>
        <end position="104"/>
    </location>
</feature>
<name>A0A7J7NLN8_9MAGN</name>
<feature type="region of interest" description="Disordered" evidence="1">
    <location>
        <begin position="78"/>
        <end position="115"/>
    </location>
</feature>
<feature type="compositionally biased region" description="Basic and acidic residues" evidence="1">
    <location>
        <begin position="105"/>
        <end position="115"/>
    </location>
</feature>
<dbReference type="AlphaFoldDB" id="A0A7J7NLN8"/>
<evidence type="ECO:0000313" key="3">
    <source>
        <dbReference type="Proteomes" id="UP000541444"/>
    </source>
</evidence>
<evidence type="ECO:0000256" key="1">
    <source>
        <dbReference type="SAM" id="MobiDB-lite"/>
    </source>
</evidence>
<evidence type="ECO:0000313" key="2">
    <source>
        <dbReference type="EMBL" id="KAF6167920.1"/>
    </source>
</evidence>
<feature type="compositionally biased region" description="Polar residues" evidence="1">
    <location>
        <begin position="78"/>
        <end position="87"/>
    </location>
</feature>
<gene>
    <name evidence="2" type="ORF">GIB67_027698</name>
</gene>
<proteinExistence type="predicted"/>
<organism evidence="2 3">
    <name type="scientific">Kingdonia uniflora</name>
    <dbReference type="NCBI Taxonomy" id="39325"/>
    <lineage>
        <taxon>Eukaryota</taxon>
        <taxon>Viridiplantae</taxon>
        <taxon>Streptophyta</taxon>
        <taxon>Embryophyta</taxon>
        <taxon>Tracheophyta</taxon>
        <taxon>Spermatophyta</taxon>
        <taxon>Magnoliopsida</taxon>
        <taxon>Ranunculales</taxon>
        <taxon>Circaeasteraceae</taxon>
        <taxon>Kingdonia</taxon>
    </lineage>
</organism>
<sequence>MPVDATGLKLVRNLGHPGTFIGLNGGESSKIYQHLTHRAPPVLIPYDTDLGCPHTPPDQESCCNKVDESIAESIESTQAVGQTNTNEGMKESPNCKSVLNSLHSSPKEFEDEPSKLSKSIDLAIEEEDCSICLEEYDVENPKIITK</sequence>